<comment type="similarity">
    <text evidence="2">Belongs to the peptidase A24 family.</text>
</comment>
<evidence type="ECO:0000256" key="2">
    <source>
        <dbReference type="ARBA" id="ARBA00005801"/>
    </source>
</evidence>
<proteinExistence type="inferred from homology"/>
<dbReference type="Pfam" id="PF01478">
    <property type="entry name" value="Peptidase_A24"/>
    <property type="match status" value="1"/>
</dbReference>
<feature type="domain" description="Prepilin type IV endopeptidase peptidase" evidence="8">
    <location>
        <begin position="101"/>
        <end position="206"/>
    </location>
</feature>
<evidence type="ECO:0000256" key="3">
    <source>
        <dbReference type="ARBA" id="ARBA00022475"/>
    </source>
</evidence>
<gene>
    <name evidence="10" type="ORF">KQI89_09710</name>
</gene>
<evidence type="ECO:0000313" key="11">
    <source>
        <dbReference type="Proteomes" id="UP000736583"/>
    </source>
</evidence>
<evidence type="ECO:0000256" key="5">
    <source>
        <dbReference type="ARBA" id="ARBA00022989"/>
    </source>
</evidence>
<evidence type="ECO:0000313" key="10">
    <source>
        <dbReference type="EMBL" id="MBU5592045.1"/>
    </source>
</evidence>
<dbReference type="InterPro" id="IPR000045">
    <property type="entry name" value="Prepilin_IV_endopep_pep"/>
</dbReference>
<dbReference type="Pfam" id="PF06750">
    <property type="entry name" value="A24_N_bact"/>
    <property type="match status" value="1"/>
</dbReference>
<keyword evidence="6 7" id="KW-0472">Membrane</keyword>
<protein>
    <submittedName>
        <fullName evidence="10">Prepilin peptidase</fullName>
    </submittedName>
</protein>
<evidence type="ECO:0000256" key="7">
    <source>
        <dbReference type="SAM" id="Phobius"/>
    </source>
</evidence>
<feature type="transmembrane region" description="Helical" evidence="7">
    <location>
        <begin position="6"/>
        <end position="23"/>
    </location>
</feature>
<feature type="transmembrane region" description="Helical" evidence="7">
    <location>
        <begin position="222"/>
        <end position="241"/>
    </location>
</feature>
<feature type="transmembrane region" description="Helical" evidence="7">
    <location>
        <begin position="187"/>
        <end position="210"/>
    </location>
</feature>
<dbReference type="Proteomes" id="UP000736583">
    <property type="component" value="Unassembled WGS sequence"/>
</dbReference>
<feature type="transmembrane region" description="Helical" evidence="7">
    <location>
        <begin position="119"/>
        <end position="137"/>
    </location>
</feature>
<feature type="transmembrane region" description="Helical" evidence="7">
    <location>
        <begin position="149"/>
        <end position="166"/>
    </location>
</feature>
<name>A0ABS6F0X0_9CLOT</name>
<dbReference type="EMBL" id="JAHLQL010000002">
    <property type="protein sequence ID" value="MBU5592045.1"/>
    <property type="molecule type" value="Genomic_DNA"/>
</dbReference>
<accession>A0ABS6F0X0</accession>
<comment type="subcellular location">
    <subcellularLocation>
        <location evidence="1">Cell membrane</location>
        <topology evidence="1">Multi-pass membrane protein</topology>
    </subcellularLocation>
</comment>
<evidence type="ECO:0000259" key="9">
    <source>
        <dbReference type="Pfam" id="PF06750"/>
    </source>
</evidence>
<dbReference type="RefSeq" id="WP_216456927.1">
    <property type="nucleotide sequence ID" value="NZ_JAHLQL010000002.1"/>
</dbReference>
<dbReference type="InterPro" id="IPR050882">
    <property type="entry name" value="Prepilin_peptidase/N-MTase"/>
</dbReference>
<keyword evidence="5 7" id="KW-1133">Transmembrane helix</keyword>
<evidence type="ECO:0000256" key="1">
    <source>
        <dbReference type="ARBA" id="ARBA00004651"/>
    </source>
</evidence>
<keyword evidence="3" id="KW-1003">Cell membrane</keyword>
<dbReference type="PANTHER" id="PTHR30487:SF0">
    <property type="entry name" value="PREPILIN LEADER PEPTIDASE_N-METHYLTRANSFERASE-RELATED"/>
    <property type="match status" value="1"/>
</dbReference>
<keyword evidence="4 7" id="KW-0812">Transmembrane</keyword>
<sequence length="255" mass="29262">MEVMVFILGAIVGSFLNVCIYRIPREESISYPFSHCINCGNRIKAYDLIPILSYVFLKGRCRFCKERVSIIYPFIETLTAFIFLIAYIKFGYTFYFFKYMVMSSFFIVISFIDIKYQDVYSITVYPPLILALIFSVLEKIIFNYNPWNYILGALFSALIMFIIFYFTKGIGAGDIEIAALAGGVLGIKYTPIILILSFIFGAIISIFLILIKVKNRKDSVAFGPFIALACFSVIFYVNHILDCYIKLIKNIYGML</sequence>
<evidence type="ECO:0000256" key="6">
    <source>
        <dbReference type="ARBA" id="ARBA00023136"/>
    </source>
</evidence>
<comment type="caution">
    <text evidence="10">The sequence shown here is derived from an EMBL/GenBank/DDBJ whole genome shotgun (WGS) entry which is preliminary data.</text>
</comment>
<reference evidence="10 11" key="1">
    <citation type="submission" date="2021-06" db="EMBL/GenBank/DDBJ databases">
        <authorList>
            <person name="Sun Q."/>
            <person name="Li D."/>
        </authorList>
    </citation>
    <scope>NUCLEOTIDE SEQUENCE [LARGE SCALE GENOMIC DNA]</scope>
    <source>
        <strain evidence="10 11">MSJ-4</strain>
    </source>
</reference>
<evidence type="ECO:0000256" key="4">
    <source>
        <dbReference type="ARBA" id="ARBA00022692"/>
    </source>
</evidence>
<dbReference type="InterPro" id="IPR010627">
    <property type="entry name" value="Prepilin_pept_A24_N"/>
</dbReference>
<evidence type="ECO:0000259" key="8">
    <source>
        <dbReference type="Pfam" id="PF01478"/>
    </source>
</evidence>
<feature type="transmembrane region" description="Helical" evidence="7">
    <location>
        <begin position="70"/>
        <end position="88"/>
    </location>
</feature>
<feature type="domain" description="Prepilin peptidase A24 N-terminal" evidence="9">
    <location>
        <begin position="7"/>
        <end position="90"/>
    </location>
</feature>
<keyword evidence="11" id="KW-1185">Reference proteome</keyword>
<feature type="transmembrane region" description="Helical" evidence="7">
    <location>
        <begin position="94"/>
        <end position="112"/>
    </location>
</feature>
<dbReference type="PANTHER" id="PTHR30487">
    <property type="entry name" value="TYPE 4 PREPILIN-LIKE PROTEINS LEADER PEPTIDE-PROCESSING ENZYME"/>
    <property type="match status" value="1"/>
</dbReference>
<organism evidence="10 11">
    <name type="scientific">Clostridium simiarum</name>
    <dbReference type="NCBI Taxonomy" id="2841506"/>
    <lineage>
        <taxon>Bacteria</taxon>
        <taxon>Bacillati</taxon>
        <taxon>Bacillota</taxon>
        <taxon>Clostridia</taxon>
        <taxon>Eubacteriales</taxon>
        <taxon>Clostridiaceae</taxon>
        <taxon>Clostridium</taxon>
    </lineage>
</organism>